<protein>
    <submittedName>
        <fullName evidence="1">Uncharacterized protein</fullName>
    </submittedName>
</protein>
<dbReference type="KEGG" id="tig:THII_1192"/>
<evidence type="ECO:0000313" key="1">
    <source>
        <dbReference type="EMBL" id="BAP55489.1"/>
    </source>
</evidence>
<dbReference type="STRING" id="40754.THII_1192"/>
<organism evidence="1 2">
    <name type="scientific">Thioploca ingrica</name>
    <dbReference type="NCBI Taxonomy" id="40754"/>
    <lineage>
        <taxon>Bacteria</taxon>
        <taxon>Pseudomonadati</taxon>
        <taxon>Pseudomonadota</taxon>
        <taxon>Gammaproteobacteria</taxon>
        <taxon>Thiotrichales</taxon>
        <taxon>Thiotrichaceae</taxon>
        <taxon>Thioploca</taxon>
    </lineage>
</organism>
<name>A0A090AET7_9GAMM</name>
<dbReference type="OrthoDB" id="1678364at2"/>
<dbReference type="Proteomes" id="UP000031623">
    <property type="component" value="Chromosome"/>
</dbReference>
<evidence type="ECO:0000313" key="2">
    <source>
        <dbReference type="Proteomes" id="UP000031623"/>
    </source>
</evidence>
<accession>A0A090AET7</accession>
<keyword evidence="2" id="KW-1185">Reference proteome</keyword>
<dbReference type="HOGENOM" id="CLU_2132377_0_0_6"/>
<gene>
    <name evidence="1" type="ORF">THII_1192</name>
</gene>
<reference evidence="1 2" key="1">
    <citation type="journal article" date="2014" name="ISME J.">
        <title>Ecophysiology of Thioploca ingrica as revealed by the complete genome sequence supplemented with proteomic evidence.</title>
        <authorList>
            <person name="Kojima H."/>
            <person name="Ogura Y."/>
            <person name="Yamamoto N."/>
            <person name="Togashi T."/>
            <person name="Mori H."/>
            <person name="Watanabe T."/>
            <person name="Nemoto F."/>
            <person name="Kurokawa K."/>
            <person name="Hayashi T."/>
            <person name="Fukui M."/>
        </authorList>
    </citation>
    <scope>NUCLEOTIDE SEQUENCE [LARGE SCALE GENOMIC DNA]</scope>
</reference>
<proteinExistence type="predicted"/>
<dbReference type="AlphaFoldDB" id="A0A090AET7"/>
<sequence length="113" mass="12503">MTKKLLFMVISLSLGLSQLTKPGYATDLKSSHEFTLIGKVIYIPLEGGFYGIEERATGNKYLPLNLPAAFQQAGIEVQVQANKVKDISGIHMWGEYIHIQSIEPIPPLSTQTQ</sequence>
<dbReference type="EMBL" id="AP014633">
    <property type="protein sequence ID" value="BAP55489.1"/>
    <property type="molecule type" value="Genomic_DNA"/>
</dbReference>